<dbReference type="Proteomes" id="UP001642487">
    <property type="component" value="Chromosome 2"/>
</dbReference>
<evidence type="ECO:0000256" key="1">
    <source>
        <dbReference type="SAM" id="MobiDB-lite"/>
    </source>
</evidence>
<protein>
    <submittedName>
        <fullName evidence="2">Uncharacterized protein</fullName>
    </submittedName>
</protein>
<feature type="compositionally biased region" description="Low complexity" evidence="1">
    <location>
        <begin position="51"/>
        <end position="63"/>
    </location>
</feature>
<evidence type="ECO:0000313" key="2">
    <source>
        <dbReference type="EMBL" id="CAK9315827.1"/>
    </source>
</evidence>
<evidence type="ECO:0000313" key="3">
    <source>
        <dbReference type="Proteomes" id="UP001642487"/>
    </source>
</evidence>
<dbReference type="EMBL" id="OZ021736">
    <property type="protein sequence ID" value="CAK9315827.1"/>
    <property type="molecule type" value="Genomic_DNA"/>
</dbReference>
<reference evidence="2 3" key="1">
    <citation type="submission" date="2024-03" db="EMBL/GenBank/DDBJ databases">
        <authorList>
            <person name="Gkanogiannis A."/>
            <person name="Becerra Lopez-Lavalle L."/>
        </authorList>
    </citation>
    <scope>NUCLEOTIDE SEQUENCE [LARGE SCALE GENOMIC DNA]</scope>
</reference>
<accession>A0ABP0Y5W6</accession>
<sequence>MVSPKLHILHISIHIHLPPQNFHPPWETLRSSIRLSFKTPSSPSPKPTESPPSTSLRSSTPPSGDFSDDVVQQIASASREAAPDRGCCPGVFRAEFGREEESEDRLSGGDRLF</sequence>
<organism evidence="2 3">
    <name type="scientific">Citrullus colocynthis</name>
    <name type="common">colocynth</name>
    <dbReference type="NCBI Taxonomy" id="252529"/>
    <lineage>
        <taxon>Eukaryota</taxon>
        <taxon>Viridiplantae</taxon>
        <taxon>Streptophyta</taxon>
        <taxon>Embryophyta</taxon>
        <taxon>Tracheophyta</taxon>
        <taxon>Spermatophyta</taxon>
        <taxon>Magnoliopsida</taxon>
        <taxon>eudicotyledons</taxon>
        <taxon>Gunneridae</taxon>
        <taxon>Pentapetalae</taxon>
        <taxon>rosids</taxon>
        <taxon>fabids</taxon>
        <taxon>Cucurbitales</taxon>
        <taxon>Cucurbitaceae</taxon>
        <taxon>Benincaseae</taxon>
        <taxon>Citrullus</taxon>
    </lineage>
</organism>
<proteinExistence type="predicted"/>
<name>A0ABP0Y5W6_9ROSI</name>
<gene>
    <name evidence="2" type="ORF">CITCOLO1_LOCUS7658</name>
</gene>
<feature type="region of interest" description="Disordered" evidence="1">
    <location>
        <begin position="36"/>
        <end position="68"/>
    </location>
</feature>
<keyword evidence="3" id="KW-1185">Reference proteome</keyword>